<keyword evidence="10" id="KW-1185">Reference proteome</keyword>
<protein>
    <submittedName>
        <fullName evidence="9">L,D-transpeptidase</fullName>
        <ecNumber evidence="9">2.-.-.-</ecNumber>
    </submittedName>
</protein>
<organism evidence="9 10">
    <name type="scientific">Variovorax rhizosphaerae</name>
    <dbReference type="NCBI Taxonomy" id="1836200"/>
    <lineage>
        <taxon>Bacteria</taxon>
        <taxon>Pseudomonadati</taxon>
        <taxon>Pseudomonadota</taxon>
        <taxon>Betaproteobacteria</taxon>
        <taxon>Burkholderiales</taxon>
        <taxon>Comamonadaceae</taxon>
        <taxon>Variovorax</taxon>
    </lineage>
</organism>
<evidence type="ECO:0000256" key="3">
    <source>
        <dbReference type="ARBA" id="ARBA00022679"/>
    </source>
</evidence>
<evidence type="ECO:0000256" key="6">
    <source>
        <dbReference type="ARBA" id="ARBA00023316"/>
    </source>
</evidence>
<keyword evidence="3 9" id="KW-0808">Transferase</keyword>
<keyword evidence="5 7" id="KW-0573">Peptidoglycan synthesis</keyword>
<dbReference type="InterPro" id="IPR050979">
    <property type="entry name" value="LD-transpeptidase"/>
</dbReference>
<evidence type="ECO:0000313" key="10">
    <source>
        <dbReference type="Proteomes" id="UP001385892"/>
    </source>
</evidence>
<proteinExistence type="inferred from homology"/>
<evidence type="ECO:0000313" key="9">
    <source>
        <dbReference type="EMBL" id="MEJ8852587.1"/>
    </source>
</evidence>
<reference evidence="9 10" key="1">
    <citation type="submission" date="2024-03" db="EMBL/GenBank/DDBJ databases">
        <title>Novel species of the genus Variovorax.</title>
        <authorList>
            <person name="Liu Q."/>
            <person name="Xin Y.-H."/>
        </authorList>
    </citation>
    <scope>NUCLEOTIDE SEQUENCE [LARGE SCALE GENOMIC DNA]</scope>
    <source>
        <strain evidence="9 10">KACC 18900</strain>
    </source>
</reference>
<dbReference type="EC" id="2.-.-.-" evidence="9"/>
<dbReference type="PANTHER" id="PTHR30582:SF30">
    <property type="entry name" value="BLR4375 PROTEIN"/>
    <property type="match status" value="1"/>
</dbReference>
<dbReference type="Proteomes" id="UP001385892">
    <property type="component" value="Unassembled WGS sequence"/>
</dbReference>
<evidence type="ECO:0000256" key="1">
    <source>
        <dbReference type="ARBA" id="ARBA00004752"/>
    </source>
</evidence>
<dbReference type="GO" id="GO:0016740">
    <property type="term" value="F:transferase activity"/>
    <property type="evidence" value="ECO:0007669"/>
    <property type="project" value="UniProtKB-KW"/>
</dbReference>
<evidence type="ECO:0000256" key="2">
    <source>
        <dbReference type="ARBA" id="ARBA00005992"/>
    </source>
</evidence>
<name>A0ABU8WYH1_9BURK</name>
<dbReference type="Pfam" id="PF03734">
    <property type="entry name" value="YkuD"/>
    <property type="match status" value="1"/>
</dbReference>
<evidence type="ECO:0000259" key="8">
    <source>
        <dbReference type="PROSITE" id="PS52029"/>
    </source>
</evidence>
<dbReference type="Gene3D" id="2.40.440.10">
    <property type="entry name" value="L,D-transpeptidase catalytic domain-like"/>
    <property type="match status" value="1"/>
</dbReference>
<dbReference type="PROSITE" id="PS52029">
    <property type="entry name" value="LD_TPASE"/>
    <property type="match status" value="1"/>
</dbReference>
<evidence type="ECO:0000256" key="4">
    <source>
        <dbReference type="ARBA" id="ARBA00022960"/>
    </source>
</evidence>
<keyword evidence="6 7" id="KW-0961">Cell wall biogenesis/degradation</keyword>
<dbReference type="InterPro" id="IPR005490">
    <property type="entry name" value="LD_TPept_cat_dom"/>
</dbReference>
<keyword evidence="4 7" id="KW-0133">Cell shape</keyword>
<evidence type="ECO:0000256" key="7">
    <source>
        <dbReference type="PROSITE-ProRule" id="PRU01373"/>
    </source>
</evidence>
<feature type="active site" description="Proton donor/acceptor" evidence="7">
    <location>
        <position position="54"/>
    </location>
</feature>
<dbReference type="RefSeq" id="WP_340348531.1">
    <property type="nucleotide sequence ID" value="NZ_JBBKZT010000051.1"/>
</dbReference>
<feature type="domain" description="L,D-TPase catalytic" evidence="8">
    <location>
        <begin position="1"/>
        <end position="94"/>
    </location>
</feature>
<dbReference type="PANTHER" id="PTHR30582">
    <property type="entry name" value="L,D-TRANSPEPTIDASE"/>
    <property type="match status" value="1"/>
</dbReference>
<gene>
    <name evidence="9" type="ORF">WKW82_38675</name>
</gene>
<dbReference type="SUPFAM" id="SSF141523">
    <property type="entry name" value="L,D-transpeptidase catalytic domain-like"/>
    <property type="match status" value="1"/>
</dbReference>
<comment type="pathway">
    <text evidence="1 7">Cell wall biogenesis; peptidoglycan biosynthesis.</text>
</comment>
<comment type="caution">
    <text evidence="9">The sequence shown here is derived from an EMBL/GenBank/DDBJ whole genome shotgun (WGS) entry which is preliminary data.</text>
</comment>
<comment type="similarity">
    <text evidence="2">Belongs to the YkuD family.</text>
</comment>
<dbReference type="InterPro" id="IPR038063">
    <property type="entry name" value="Transpep_catalytic_dom"/>
</dbReference>
<sequence length="95" mass="10279">MKIINEVKDPIFTYDPSLLKKAPVDAVKVDVAAGPNNPIGNLWMGLSKPHWGIHGTPAPDRVGHEETNGCIHLTNWDAARLSQLARAGFAVEVKA</sequence>
<feature type="active site" description="Nucleophile" evidence="7">
    <location>
        <position position="70"/>
    </location>
</feature>
<evidence type="ECO:0000256" key="5">
    <source>
        <dbReference type="ARBA" id="ARBA00022984"/>
    </source>
</evidence>
<accession>A0ABU8WYH1</accession>
<dbReference type="EMBL" id="JBBKZT010000051">
    <property type="protein sequence ID" value="MEJ8852587.1"/>
    <property type="molecule type" value="Genomic_DNA"/>
</dbReference>
<dbReference type="CDD" id="cd16913">
    <property type="entry name" value="YkuD_like"/>
    <property type="match status" value="1"/>
</dbReference>